<dbReference type="EMBL" id="MU150248">
    <property type="protein sequence ID" value="KAF9465355.1"/>
    <property type="molecule type" value="Genomic_DNA"/>
</dbReference>
<gene>
    <name evidence="7" type="ORF">BDZ94DRAFT_1254352</name>
</gene>
<dbReference type="InterPro" id="IPR011145">
    <property type="entry name" value="Scavenger_mRNA_decap_enz_N"/>
</dbReference>
<dbReference type="GO" id="GO:0016787">
    <property type="term" value="F:hydrolase activity"/>
    <property type="evidence" value="ECO:0007669"/>
    <property type="project" value="InterPro"/>
</dbReference>
<keyword evidence="8" id="KW-1185">Reference proteome</keyword>
<dbReference type="GO" id="GO:0005634">
    <property type="term" value="C:nucleus"/>
    <property type="evidence" value="ECO:0007669"/>
    <property type="project" value="TreeGrafter"/>
</dbReference>
<comment type="caution">
    <text evidence="7">The sequence shown here is derived from an EMBL/GenBank/DDBJ whole genome shotgun (WGS) entry which is preliminary data.</text>
</comment>
<dbReference type="Gene3D" id="3.30.200.40">
    <property type="entry name" value="Scavenger mRNA decapping enzyme, N-terminal domain"/>
    <property type="match status" value="1"/>
</dbReference>
<evidence type="ECO:0000256" key="1">
    <source>
        <dbReference type="ARBA" id="ARBA00004496"/>
    </source>
</evidence>
<dbReference type="InterPro" id="IPR036265">
    <property type="entry name" value="HIT-like_sf"/>
</dbReference>
<evidence type="ECO:0000256" key="3">
    <source>
        <dbReference type="ARBA" id="ARBA00022490"/>
    </source>
</evidence>
<dbReference type="GO" id="GO:0000290">
    <property type="term" value="P:deadenylation-dependent decapping of nuclear-transcribed mRNA"/>
    <property type="evidence" value="ECO:0007669"/>
    <property type="project" value="InterPro"/>
</dbReference>
<feature type="binding site" evidence="6">
    <location>
        <position position="177"/>
    </location>
    <ligand>
        <name>substrate</name>
    </ligand>
</feature>
<dbReference type="PIRSF" id="PIRSF028973">
    <property type="entry name" value="Scavenger_mRNA_decap_enz"/>
    <property type="match status" value="1"/>
</dbReference>
<name>A0A9P6CKH5_9AGAR</name>
<feature type="binding site" evidence="6">
    <location>
        <position position="149"/>
    </location>
    <ligand>
        <name>substrate</name>
    </ligand>
</feature>
<dbReference type="SUPFAM" id="SSF102860">
    <property type="entry name" value="mRNA decapping enzyme DcpS N-terminal domain"/>
    <property type="match status" value="1"/>
</dbReference>
<protein>
    <submittedName>
        <fullName evidence="7">Scavenger mRNA decapping enzyme</fullName>
    </submittedName>
</protein>
<keyword evidence="3" id="KW-0963">Cytoplasm</keyword>
<dbReference type="Proteomes" id="UP000807353">
    <property type="component" value="Unassembled WGS sequence"/>
</dbReference>
<dbReference type="SUPFAM" id="SSF54197">
    <property type="entry name" value="HIT-like"/>
    <property type="match status" value="1"/>
</dbReference>
<dbReference type="Pfam" id="PF05652">
    <property type="entry name" value="DcpS"/>
    <property type="match status" value="1"/>
</dbReference>
<comment type="subcellular location">
    <subcellularLocation>
        <location evidence="1">Cytoplasm</location>
    </subcellularLocation>
</comment>
<feature type="binding site" evidence="6">
    <location>
        <position position="159"/>
    </location>
    <ligand>
        <name>substrate</name>
    </ligand>
</feature>
<evidence type="ECO:0000313" key="8">
    <source>
        <dbReference type="Proteomes" id="UP000807353"/>
    </source>
</evidence>
<dbReference type="InterPro" id="IPR008594">
    <property type="entry name" value="DcpS/DCS2"/>
</dbReference>
<evidence type="ECO:0000256" key="6">
    <source>
        <dbReference type="PIRSR" id="PIRSR028973-2"/>
    </source>
</evidence>
<reference evidence="7" key="1">
    <citation type="submission" date="2020-11" db="EMBL/GenBank/DDBJ databases">
        <authorList>
            <consortium name="DOE Joint Genome Institute"/>
            <person name="Ahrendt S."/>
            <person name="Riley R."/>
            <person name="Andreopoulos W."/>
            <person name="Labutti K."/>
            <person name="Pangilinan J."/>
            <person name="Ruiz-Duenas F.J."/>
            <person name="Barrasa J.M."/>
            <person name="Sanchez-Garcia M."/>
            <person name="Camarero S."/>
            <person name="Miyauchi S."/>
            <person name="Serrano A."/>
            <person name="Linde D."/>
            <person name="Babiker R."/>
            <person name="Drula E."/>
            <person name="Ayuso-Fernandez I."/>
            <person name="Pacheco R."/>
            <person name="Padilla G."/>
            <person name="Ferreira P."/>
            <person name="Barriuso J."/>
            <person name="Kellner H."/>
            <person name="Castanera R."/>
            <person name="Alfaro M."/>
            <person name="Ramirez L."/>
            <person name="Pisabarro A.G."/>
            <person name="Kuo A."/>
            <person name="Tritt A."/>
            <person name="Lipzen A."/>
            <person name="He G."/>
            <person name="Yan M."/>
            <person name="Ng V."/>
            <person name="Cullen D."/>
            <person name="Martin F."/>
            <person name="Rosso M.-N."/>
            <person name="Henrissat B."/>
            <person name="Hibbett D."/>
            <person name="Martinez A.T."/>
            <person name="Grigoriev I.V."/>
        </authorList>
    </citation>
    <scope>NUCLEOTIDE SEQUENCE</scope>
    <source>
        <strain evidence="7">CBS 247.69</strain>
    </source>
</reference>
<dbReference type="GO" id="GO:0000340">
    <property type="term" value="F:RNA 7-methylguanosine cap binding"/>
    <property type="evidence" value="ECO:0007669"/>
    <property type="project" value="TreeGrafter"/>
</dbReference>
<dbReference type="AlphaFoldDB" id="A0A9P6CKH5"/>
<dbReference type="PANTHER" id="PTHR12978">
    <property type="entry name" value="HISTIDINE TRIAD HIT PROTEIN MEMBER"/>
    <property type="match status" value="1"/>
</dbReference>
<dbReference type="PANTHER" id="PTHR12978:SF0">
    <property type="entry name" value="M7GPPPX DIPHOSPHATASE"/>
    <property type="match status" value="1"/>
</dbReference>
<feature type="binding site" evidence="6">
    <location>
        <position position="175"/>
    </location>
    <ligand>
        <name>substrate</name>
    </ligand>
</feature>
<organism evidence="7 8">
    <name type="scientific">Collybia nuda</name>
    <dbReference type="NCBI Taxonomy" id="64659"/>
    <lineage>
        <taxon>Eukaryota</taxon>
        <taxon>Fungi</taxon>
        <taxon>Dikarya</taxon>
        <taxon>Basidiomycota</taxon>
        <taxon>Agaricomycotina</taxon>
        <taxon>Agaricomycetes</taxon>
        <taxon>Agaricomycetidae</taxon>
        <taxon>Agaricales</taxon>
        <taxon>Tricholomatineae</taxon>
        <taxon>Clitocybaceae</taxon>
        <taxon>Collybia</taxon>
    </lineage>
</organism>
<proteinExistence type="inferred from homology"/>
<dbReference type="OrthoDB" id="10264956at2759"/>
<accession>A0A9P6CKH5</accession>
<dbReference type="GO" id="GO:0000932">
    <property type="term" value="C:P-body"/>
    <property type="evidence" value="ECO:0007669"/>
    <property type="project" value="TreeGrafter"/>
</dbReference>
<evidence type="ECO:0000256" key="2">
    <source>
        <dbReference type="ARBA" id="ARBA00010208"/>
    </source>
</evidence>
<evidence type="ECO:0000256" key="5">
    <source>
        <dbReference type="PIRSR" id="PIRSR028973-1"/>
    </source>
</evidence>
<dbReference type="Pfam" id="PF11969">
    <property type="entry name" value="DcpS_C"/>
    <property type="match status" value="1"/>
</dbReference>
<dbReference type="Gene3D" id="3.30.428.10">
    <property type="entry name" value="HIT-like"/>
    <property type="match status" value="1"/>
</dbReference>
<dbReference type="PROSITE" id="PS00892">
    <property type="entry name" value="HIT_1"/>
    <property type="match status" value="1"/>
</dbReference>
<evidence type="ECO:0000256" key="4">
    <source>
        <dbReference type="ARBA" id="ARBA00022553"/>
    </source>
</evidence>
<sequence length="311" mass="35695">MSHPAAPSSLEDFSNYRFERVLNEDPLTHTLILLGSLPDPTRRNGRVNAIIRIEKTALDSEQADKFFAIEGLIKSLVLEESTDIYSWFFGWLKEERGRDVKINVICPATEVHIQKYTRQEVVMVRETPELYERIVKPYISAFPSERTQWVENILLGISEQSKILHSSPEFVILPDMKWDLSTISSLYLVALVQDRNLRSLRDLRKKHIGLLRDIRREAERIVNEKWGLGKGGLRLYFHYQPSYYHLHVHIVNANQAGMMGMTVGQAHLLDDIISLLEIEPDNGPGILERMTLTYGLGDQHGLFKEMQAASA</sequence>
<comment type="similarity">
    <text evidence="2">Belongs to the HIT family.</text>
</comment>
<evidence type="ECO:0000313" key="7">
    <source>
        <dbReference type="EMBL" id="KAF9465355.1"/>
    </source>
</evidence>
<keyword evidence="4" id="KW-0597">Phosphoprotein</keyword>
<dbReference type="InterPro" id="IPR019808">
    <property type="entry name" value="Histidine_triad_CS"/>
</dbReference>
<feature type="active site" description="Nucleophile" evidence="5">
    <location>
        <position position="247"/>
    </location>
</feature>
<feature type="binding site" evidence="6">
    <location>
        <begin position="238"/>
        <end position="249"/>
    </location>
    <ligand>
        <name>substrate</name>
    </ligand>
</feature>